<dbReference type="RefSeq" id="WP_024863591.1">
    <property type="nucleotide sequence ID" value="NZ_CP024965.1"/>
</dbReference>
<keyword evidence="1" id="KW-1133">Transmembrane helix</keyword>
<feature type="transmembrane region" description="Helical" evidence="1">
    <location>
        <begin position="58"/>
        <end position="82"/>
    </location>
</feature>
<dbReference type="Proteomes" id="UP000232230">
    <property type="component" value="Chromosome"/>
</dbReference>
<reference evidence="2 3" key="1">
    <citation type="submission" date="2017-11" db="EMBL/GenBank/DDBJ databases">
        <title>Genome sequence of Entomoplasma somnilux PYAN-1 (ATCC 49194).</title>
        <authorList>
            <person name="Lo W.-S."/>
            <person name="Gasparich G.E."/>
            <person name="Kuo C.-H."/>
        </authorList>
    </citation>
    <scope>NUCLEOTIDE SEQUENCE [LARGE SCALE GENOMIC DNA]</scope>
    <source>
        <strain evidence="2 3">PYAN-1</strain>
    </source>
</reference>
<feature type="transmembrane region" description="Helical" evidence="1">
    <location>
        <begin position="94"/>
        <end position="113"/>
    </location>
</feature>
<organism evidence="2 3">
    <name type="scientific">Williamsoniiplasma somnilux</name>
    <dbReference type="NCBI Taxonomy" id="215578"/>
    <lineage>
        <taxon>Bacteria</taxon>
        <taxon>Bacillati</taxon>
        <taxon>Mycoplasmatota</taxon>
        <taxon>Mollicutes</taxon>
        <taxon>Entomoplasmatales</taxon>
        <taxon>Williamsoniiplasma</taxon>
    </lineage>
</organism>
<evidence type="ECO:0000256" key="1">
    <source>
        <dbReference type="SAM" id="Phobius"/>
    </source>
</evidence>
<name>A0A2K8P0W6_9MOLU</name>
<feature type="transmembrane region" description="Helical" evidence="1">
    <location>
        <begin position="15"/>
        <end position="33"/>
    </location>
</feature>
<keyword evidence="3" id="KW-1185">Reference proteome</keyword>
<keyword evidence="1" id="KW-0472">Membrane</keyword>
<dbReference type="AlphaFoldDB" id="A0A2K8P0W6"/>
<dbReference type="Pfam" id="PF07155">
    <property type="entry name" value="ECF-ribofla_trS"/>
    <property type="match status" value="1"/>
</dbReference>
<protein>
    <recommendedName>
        <fullName evidence="4">ECF transporter S component</fullName>
    </recommendedName>
</protein>
<dbReference type="Gene3D" id="1.10.1760.20">
    <property type="match status" value="1"/>
</dbReference>
<proteinExistence type="predicted"/>
<feature type="transmembrane region" description="Helical" evidence="1">
    <location>
        <begin position="196"/>
        <end position="218"/>
    </location>
</feature>
<gene>
    <name evidence="2" type="ORF">ESOMN_v1c06960</name>
</gene>
<sequence>MFDNFGQLLLSGNNLAYASISLLGICLFGFVIFESTKYWHNKRRNIPYNGLKFTTKNIGYIAMMIAVSVSVTVVISITLPVTVFPPIRVAFTGIMIKITGLFFGPIVGIIVGLSTEMLCLMFVPSYIHIAYFFVSIGFGFWAGISSYTTKLKNKNRWITFGLINAYTIGFTIMMYFITSSLGEASAIFGIQIAADILPLVFVIFMAVTLVIIWVLTFTLEILKKTKWLEYVLPVILLCIITETLCTLLIASWGDSGFLGLPANSNGYMSMVVTRLLMVPVKIIFNTTVLTTVTVVLRPLVKQN</sequence>
<feature type="transmembrane region" description="Helical" evidence="1">
    <location>
        <begin position="272"/>
        <end position="296"/>
    </location>
</feature>
<feature type="transmembrane region" description="Helical" evidence="1">
    <location>
        <begin position="125"/>
        <end position="145"/>
    </location>
</feature>
<evidence type="ECO:0000313" key="2">
    <source>
        <dbReference type="EMBL" id="ATZ19078.1"/>
    </source>
</evidence>
<feature type="transmembrane region" description="Helical" evidence="1">
    <location>
        <begin position="230"/>
        <end position="252"/>
    </location>
</feature>
<evidence type="ECO:0000313" key="3">
    <source>
        <dbReference type="Proteomes" id="UP000232230"/>
    </source>
</evidence>
<accession>A0A2K8P0W6</accession>
<keyword evidence="1" id="KW-0812">Transmembrane</keyword>
<dbReference type="EMBL" id="CP024965">
    <property type="protein sequence ID" value="ATZ19078.1"/>
    <property type="molecule type" value="Genomic_DNA"/>
</dbReference>
<feature type="transmembrane region" description="Helical" evidence="1">
    <location>
        <begin position="157"/>
        <end position="176"/>
    </location>
</feature>
<dbReference type="KEGG" id="esx:ESOMN_v1c06960"/>
<evidence type="ECO:0008006" key="4">
    <source>
        <dbReference type="Google" id="ProtNLM"/>
    </source>
</evidence>
<dbReference type="GO" id="GO:0016020">
    <property type="term" value="C:membrane"/>
    <property type="evidence" value="ECO:0007669"/>
    <property type="project" value="InterPro"/>
</dbReference>
<dbReference type="InterPro" id="IPR009825">
    <property type="entry name" value="ECF_substrate-spec-like"/>
</dbReference>